<feature type="transmembrane region" description="Helical" evidence="1">
    <location>
        <begin position="6"/>
        <end position="27"/>
    </location>
</feature>
<dbReference type="AlphaFoldDB" id="A0A5B8JC88"/>
<sequence length="252" mass="29337">MILGIIVTIFLIYLMSLHGAFYVYGIYKPYTKIWTLALYNKIIDNSTTELPKNVFNAIKILEADTKNKVNKVIKTIFIYLSINIVIFAMLLIYGILVKLNVIVVKDNFIMETEIVKGLSQFWFFLILDFVELCFTVFVSINFILNGKSKLKAMKDKIKTISVIEEYVLDETQLVFESSKKFNSEQYAFGSKIVSIMPILGLIVELKKIESKYNKTQIKNIYESILWLAQETKGNKDYNFYNLQNLIQRYKSL</sequence>
<dbReference type="OrthoDB" id="9914338at2"/>
<keyword evidence="1" id="KW-0472">Membrane</keyword>
<keyword evidence="1" id="KW-0812">Transmembrane</keyword>
<feature type="transmembrane region" description="Helical" evidence="1">
    <location>
        <begin position="76"/>
        <end position="101"/>
    </location>
</feature>
<dbReference type="Proteomes" id="UP000317512">
    <property type="component" value="Chromosome"/>
</dbReference>
<dbReference type="RefSeq" id="WP_146309134.1">
    <property type="nucleotide sequence ID" value="NZ_CP041663.1"/>
</dbReference>
<name>A0A5B8JC88_9MOLU</name>
<gene>
    <name evidence="2" type="ORF">FOY43_03410</name>
</gene>
<feature type="transmembrane region" description="Helical" evidence="1">
    <location>
        <begin position="121"/>
        <end position="144"/>
    </location>
</feature>
<dbReference type="EMBL" id="CP041663">
    <property type="protein sequence ID" value="QDY88682.1"/>
    <property type="molecule type" value="Genomic_DNA"/>
</dbReference>
<evidence type="ECO:0000313" key="3">
    <source>
        <dbReference type="Proteomes" id="UP000317512"/>
    </source>
</evidence>
<evidence type="ECO:0000256" key="1">
    <source>
        <dbReference type="SAM" id="Phobius"/>
    </source>
</evidence>
<protein>
    <submittedName>
        <fullName evidence="2">Uncharacterized protein</fullName>
    </submittedName>
</protein>
<proteinExistence type="predicted"/>
<evidence type="ECO:0000313" key="2">
    <source>
        <dbReference type="EMBL" id="QDY88682.1"/>
    </source>
</evidence>
<keyword evidence="1" id="KW-1133">Transmembrane helix</keyword>
<organism evidence="2 3">
    <name type="scientific">Mycoplasma anserisalpingitidis</name>
    <dbReference type="NCBI Taxonomy" id="519450"/>
    <lineage>
        <taxon>Bacteria</taxon>
        <taxon>Bacillati</taxon>
        <taxon>Mycoplasmatota</taxon>
        <taxon>Mollicutes</taxon>
        <taxon>Mycoplasmataceae</taxon>
        <taxon>Mycoplasma</taxon>
    </lineage>
</organism>
<reference evidence="3" key="1">
    <citation type="submission" date="2019-07" db="EMBL/GenBank/DDBJ databases">
        <title>Complete genome sequences of three Mycoplasma sp. 1220 strains.</title>
        <authorList>
            <person name="Grozner D."/>
            <person name="Forro B."/>
            <person name="Kovacs A.B."/>
            <person name="Marton S."/>
            <person name="Banyai K."/>
            <person name="Kreizinger Z."/>
            <person name="Sulyok K.M."/>
            <person name="Gyuranecz M."/>
        </authorList>
    </citation>
    <scope>NUCLEOTIDE SEQUENCE [LARGE SCALE GENOMIC DNA]</scope>
    <source>
        <strain evidence="3">MYCAV93</strain>
    </source>
</reference>
<accession>A0A5B8JC88</accession>